<evidence type="ECO:0000256" key="5">
    <source>
        <dbReference type="ARBA" id="ARBA00022989"/>
    </source>
</evidence>
<reference evidence="10" key="1">
    <citation type="submission" date="2020-01" db="EMBL/GenBank/DDBJ databases">
        <authorList>
            <consortium name="DOE Joint Genome Institute"/>
            <person name="Haridas S."/>
            <person name="Albert R."/>
            <person name="Binder M."/>
            <person name="Bloem J."/>
            <person name="Labutti K."/>
            <person name="Salamov A."/>
            <person name="Andreopoulos B."/>
            <person name="Baker S.E."/>
            <person name="Barry K."/>
            <person name="Bills G."/>
            <person name="Bluhm B.H."/>
            <person name="Cannon C."/>
            <person name="Castanera R."/>
            <person name="Culley D.E."/>
            <person name="Daum C."/>
            <person name="Ezra D."/>
            <person name="Gonzalez J.B."/>
            <person name="Henrissat B."/>
            <person name="Kuo A."/>
            <person name="Liang C."/>
            <person name="Lipzen A."/>
            <person name="Lutzoni F."/>
            <person name="Magnuson J."/>
            <person name="Mondo S."/>
            <person name="Nolan M."/>
            <person name="Ohm R."/>
            <person name="Pangilinan J."/>
            <person name="Park H.-J."/>
            <person name="Ramirez L."/>
            <person name="Alfaro M."/>
            <person name="Sun H."/>
            <person name="Tritt A."/>
            <person name="Yoshinaga Y."/>
            <person name="Zwiers L.-H."/>
            <person name="Turgeon B.G."/>
            <person name="Goodwin S.B."/>
            <person name="Spatafora J.W."/>
            <person name="Crous P.W."/>
            <person name="Grigoriev I.V."/>
        </authorList>
    </citation>
    <scope>NUCLEOTIDE SEQUENCE</scope>
    <source>
        <strain evidence="10">CBS 394.84</strain>
    </source>
</reference>
<dbReference type="FunFam" id="1.20.1250.20:FF:000026">
    <property type="entry name" value="MFS quinate transporter QutD"/>
    <property type="match status" value="1"/>
</dbReference>
<feature type="transmembrane region" description="Helical" evidence="8">
    <location>
        <begin position="457"/>
        <end position="478"/>
    </location>
</feature>
<dbReference type="PANTHER" id="PTHR48022:SF42">
    <property type="entry name" value="MAJOR FACILITATOR SUPERFAMILY (MFS) PROFILE DOMAIN-CONTAINING PROTEIN"/>
    <property type="match status" value="1"/>
</dbReference>
<dbReference type="PROSITE" id="PS00216">
    <property type="entry name" value="SUGAR_TRANSPORT_1"/>
    <property type="match status" value="2"/>
</dbReference>
<keyword evidence="6 8" id="KW-0472">Membrane</keyword>
<feature type="transmembrane region" description="Helical" evidence="8">
    <location>
        <begin position="191"/>
        <end position="214"/>
    </location>
</feature>
<name>A0A9P4LDW8_9PLEO</name>
<evidence type="ECO:0000313" key="11">
    <source>
        <dbReference type="Proteomes" id="UP000800039"/>
    </source>
</evidence>
<dbReference type="GeneID" id="63851794"/>
<evidence type="ECO:0000256" key="4">
    <source>
        <dbReference type="ARBA" id="ARBA00022692"/>
    </source>
</evidence>
<dbReference type="Proteomes" id="UP000800039">
    <property type="component" value="Unassembled WGS sequence"/>
</dbReference>
<protein>
    <submittedName>
        <fullName evidence="10">Quinate permease</fullName>
    </submittedName>
</protein>
<gene>
    <name evidence="10" type="ORF">K460DRAFT_372953</name>
</gene>
<evidence type="ECO:0000259" key="9">
    <source>
        <dbReference type="PROSITE" id="PS50850"/>
    </source>
</evidence>
<feature type="transmembrane region" description="Helical" evidence="8">
    <location>
        <begin position="353"/>
        <end position="372"/>
    </location>
</feature>
<evidence type="ECO:0000256" key="3">
    <source>
        <dbReference type="ARBA" id="ARBA00022448"/>
    </source>
</evidence>
<dbReference type="Gene3D" id="1.20.1250.20">
    <property type="entry name" value="MFS general substrate transporter like domains"/>
    <property type="match status" value="1"/>
</dbReference>
<feature type="transmembrane region" description="Helical" evidence="8">
    <location>
        <begin position="159"/>
        <end position="179"/>
    </location>
</feature>
<feature type="transmembrane region" description="Helical" evidence="8">
    <location>
        <begin position="392"/>
        <end position="413"/>
    </location>
</feature>
<dbReference type="InterPro" id="IPR005829">
    <property type="entry name" value="Sugar_transporter_CS"/>
</dbReference>
<keyword evidence="11" id="KW-1185">Reference proteome</keyword>
<dbReference type="InterPro" id="IPR005828">
    <property type="entry name" value="MFS_sugar_transport-like"/>
</dbReference>
<keyword evidence="4 8" id="KW-0812">Transmembrane</keyword>
<feature type="domain" description="Major facilitator superfamily (MFS) profile" evidence="9">
    <location>
        <begin position="25"/>
        <end position="482"/>
    </location>
</feature>
<feature type="transmembrane region" description="Helical" evidence="8">
    <location>
        <begin position="284"/>
        <end position="306"/>
    </location>
</feature>
<comment type="subcellular location">
    <subcellularLocation>
        <location evidence="1">Membrane</location>
        <topology evidence="1">Multi-pass membrane protein</topology>
    </subcellularLocation>
</comment>
<dbReference type="EMBL" id="ML976614">
    <property type="protein sequence ID" value="KAF1850807.1"/>
    <property type="molecule type" value="Genomic_DNA"/>
</dbReference>
<comment type="caution">
    <text evidence="10">The sequence shown here is derived from an EMBL/GenBank/DDBJ whole genome shotgun (WGS) entry which is preliminary data.</text>
</comment>
<organism evidence="10 11">
    <name type="scientific">Cucurbitaria berberidis CBS 394.84</name>
    <dbReference type="NCBI Taxonomy" id="1168544"/>
    <lineage>
        <taxon>Eukaryota</taxon>
        <taxon>Fungi</taxon>
        <taxon>Dikarya</taxon>
        <taxon>Ascomycota</taxon>
        <taxon>Pezizomycotina</taxon>
        <taxon>Dothideomycetes</taxon>
        <taxon>Pleosporomycetidae</taxon>
        <taxon>Pleosporales</taxon>
        <taxon>Pleosporineae</taxon>
        <taxon>Cucurbitariaceae</taxon>
        <taxon>Cucurbitaria</taxon>
    </lineage>
</organism>
<accession>A0A9P4LDW8</accession>
<dbReference type="PRINTS" id="PR00171">
    <property type="entry name" value="SUGRTRNSPORT"/>
</dbReference>
<dbReference type="InterPro" id="IPR050360">
    <property type="entry name" value="MFS_Sugar_Transporters"/>
</dbReference>
<sequence length="543" mass="59913">MGCFNTHASGTLDPPEVRNWRIHLIALIASMSALAMGYDTAVIGGTMALKSFIRDFGMDNIAKTNRDTIQGNIVSTFQAGCFFGALLAFPFAEKIGRKKTMIIASSVFLLGGTLMTASRGSLDMIYGGRAVAGLGIGASSMVVPVYISETAPPSIRGRLIGIFEIASQGGGMLGFWINYACDRTVDVERQAQWIIPLAIQLIPGVLLLLGVAWCPESPRYLAKKDDFEGAERILTKVRGLNASHTYIQHEMSEIRAQIEERSTIRMSKKAQFMKLFQKGVRNRMAIGLSLMFLQSFTGVNIITYYAPRIFETLGISGTSLKLFSTGFYGIAKTLGMCTFTFLVVEKVGRRKGLIWGAALGCIPMWYIGGYVMKADPAAAALRGDVHRNGWGYLAMVCVYINAFIICATWQGITWTYASEIFPLDIRMLCVSLTTADTWLGSFIIARSTPYMISDLGYGAYFFFASILVAMGIWSFFFVPETKGISLEEMDALFMRPMHKAVWAQLRGRPILTEEEVIANNKGLELVKEKDIGTERVEDVRKMG</sequence>
<dbReference type="PANTHER" id="PTHR48022">
    <property type="entry name" value="PLASTIDIC GLUCOSE TRANSPORTER 4"/>
    <property type="match status" value="1"/>
</dbReference>
<dbReference type="PROSITE" id="PS50850">
    <property type="entry name" value="MFS"/>
    <property type="match status" value="1"/>
</dbReference>
<dbReference type="RefSeq" id="XP_040793370.1">
    <property type="nucleotide sequence ID" value="XM_040934543.1"/>
</dbReference>
<dbReference type="InterPro" id="IPR003663">
    <property type="entry name" value="Sugar/inositol_transpt"/>
</dbReference>
<dbReference type="PROSITE" id="PS00217">
    <property type="entry name" value="SUGAR_TRANSPORT_2"/>
    <property type="match status" value="1"/>
</dbReference>
<dbReference type="SUPFAM" id="SSF103473">
    <property type="entry name" value="MFS general substrate transporter"/>
    <property type="match status" value="1"/>
</dbReference>
<feature type="transmembrane region" description="Helical" evidence="8">
    <location>
        <begin position="425"/>
        <end position="445"/>
    </location>
</feature>
<dbReference type="NCBIfam" id="TIGR00879">
    <property type="entry name" value="SP"/>
    <property type="match status" value="1"/>
</dbReference>
<comment type="similarity">
    <text evidence="2 7">Belongs to the major facilitator superfamily. Sugar transporter (TC 2.A.1.1) family.</text>
</comment>
<evidence type="ECO:0000256" key="7">
    <source>
        <dbReference type="RuleBase" id="RU003346"/>
    </source>
</evidence>
<dbReference type="GO" id="GO:0005351">
    <property type="term" value="F:carbohydrate:proton symporter activity"/>
    <property type="evidence" value="ECO:0007669"/>
    <property type="project" value="TreeGrafter"/>
</dbReference>
<keyword evidence="3 7" id="KW-0813">Transport</keyword>
<dbReference type="AlphaFoldDB" id="A0A9P4LDW8"/>
<dbReference type="OrthoDB" id="508119at2759"/>
<dbReference type="InterPro" id="IPR020846">
    <property type="entry name" value="MFS_dom"/>
</dbReference>
<evidence type="ECO:0000256" key="8">
    <source>
        <dbReference type="SAM" id="Phobius"/>
    </source>
</evidence>
<dbReference type="GO" id="GO:0016020">
    <property type="term" value="C:membrane"/>
    <property type="evidence" value="ECO:0007669"/>
    <property type="project" value="UniProtKB-SubCell"/>
</dbReference>
<dbReference type="InterPro" id="IPR036259">
    <property type="entry name" value="MFS_trans_sf"/>
</dbReference>
<dbReference type="Pfam" id="PF00083">
    <property type="entry name" value="Sugar_tr"/>
    <property type="match status" value="1"/>
</dbReference>
<feature type="transmembrane region" description="Helical" evidence="8">
    <location>
        <begin position="24"/>
        <end position="49"/>
    </location>
</feature>
<feature type="transmembrane region" description="Helical" evidence="8">
    <location>
        <begin position="124"/>
        <end position="147"/>
    </location>
</feature>
<feature type="transmembrane region" description="Helical" evidence="8">
    <location>
        <begin position="326"/>
        <end position="344"/>
    </location>
</feature>
<keyword evidence="5 8" id="KW-1133">Transmembrane helix</keyword>
<feature type="transmembrane region" description="Helical" evidence="8">
    <location>
        <begin position="101"/>
        <end position="118"/>
    </location>
</feature>
<evidence type="ECO:0000313" key="10">
    <source>
        <dbReference type="EMBL" id="KAF1850807.1"/>
    </source>
</evidence>
<proteinExistence type="inferred from homology"/>
<feature type="transmembrane region" description="Helical" evidence="8">
    <location>
        <begin position="69"/>
        <end position="89"/>
    </location>
</feature>
<evidence type="ECO:0000256" key="1">
    <source>
        <dbReference type="ARBA" id="ARBA00004141"/>
    </source>
</evidence>
<evidence type="ECO:0000256" key="2">
    <source>
        <dbReference type="ARBA" id="ARBA00010992"/>
    </source>
</evidence>
<evidence type="ECO:0000256" key="6">
    <source>
        <dbReference type="ARBA" id="ARBA00023136"/>
    </source>
</evidence>